<keyword evidence="1" id="KW-0560">Oxidoreductase</keyword>
<feature type="coiled-coil region" evidence="2">
    <location>
        <begin position="178"/>
        <end position="217"/>
    </location>
</feature>
<dbReference type="InterPro" id="IPR003680">
    <property type="entry name" value="Flavodoxin_fold"/>
</dbReference>
<keyword evidence="5" id="KW-1185">Reference proteome</keyword>
<dbReference type="PANTHER" id="PTHR47307">
    <property type="entry name" value="GLUTATHIONE-REGULATED POTASSIUM-EFFLUX SYSTEM ANCILLARY PROTEIN KEFG"/>
    <property type="match status" value="1"/>
</dbReference>
<dbReference type="Gene3D" id="3.40.50.360">
    <property type="match status" value="1"/>
</dbReference>
<dbReference type="SUPFAM" id="SSF52218">
    <property type="entry name" value="Flavoproteins"/>
    <property type="match status" value="1"/>
</dbReference>
<dbReference type="InterPro" id="IPR046980">
    <property type="entry name" value="KefG/KefF"/>
</dbReference>
<sequence>MKTLVVVAHPRLKNSSTESFLKKAATCESNVTWHPLALPFNIEKEQKLLNTADRIIFQFPMYWYSAPAILKEWLDKVWNSRLISRRLVAGRELGIVVTVGHAASSFQPGASQQYTIAELLRPFEALAHHLGLKYLPAFPIYQFDQQSDEERQLLFIRYQQYLTIPKLGHFKSNVKWFADKLEHKIIKEKDIVQRAKLEQLLTLLNDQQEELDDLFASITWLREKEDD</sequence>
<protein>
    <submittedName>
        <fullName evidence="4">Flavodoxin family protein</fullName>
    </submittedName>
</protein>
<comment type="caution">
    <text evidence="4">The sequence shown here is derived from an EMBL/GenBank/DDBJ whole genome shotgun (WGS) entry which is preliminary data.</text>
</comment>
<evidence type="ECO:0000256" key="2">
    <source>
        <dbReference type="SAM" id="Coils"/>
    </source>
</evidence>
<organism evidence="4 5">
    <name type="scientific">Limosilactobacillus walteri</name>
    <dbReference type="NCBI Taxonomy" id="2268022"/>
    <lineage>
        <taxon>Bacteria</taxon>
        <taxon>Bacillati</taxon>
        <taxon>Bacillota</taxon>
        <taxon>Bacilli</taxon>
        <taxon>Lactobacillales</taxon>
        <taxon>Lactobacillaceae</taxon>
        <taxon>Limosilactobacillus</taxon>
    </lineage>
</organism>
<name>A0ABR8P3G9_9LACO</name>
<gene>
    <name evidence="4" type="ORF">DTK66_00195</name>
</gene>
<evidence type="ECO:0000256" key="1">
    <source>
        <dbReference type="ARBA" id="ARBA00023002"/>
    </source>
</evidence>
<keyword evidence="2" id="KW-0175">Coiled coil</keyword>
<dbReference type="PANTHER" id="PTHR47307:SF1">
    <property type="entry name" value="GLUTATHIONE-REGULATED POTASSIUM-EFFLUX SYSTEM ANCILLARY PROTEIN KEFG"/>
    <property type="match status" value="1"/>
</dbReference>
<reference evidence="4 5" key="1">
    <citation type="submission" date="2018-07" db="EMBL/GenBank/DDBJ databases">
        <title>Phylogenomic Insights into understanding Host Adaptation of Lactobacillus reuteri by a novel species, Lactobacillus spp. M31.</title>
        <authorList>
            <person name="Sharma S."/>
            <person name="Patil P."/>
            <person name="Korpole S."/>
            <person name="Patil P.B."/>
        </authorList>
    </citation>
    <scope>NUCLEOTIDE SEQUENCE [LARGE SCALE GENOMIC DNA]</scope>
    <source>
        <strain evidence="4 5">M31</strain>
    </source>
</reference>
<dbReference type="Proteomes" id="UP000704341">
    <property type="component" value="Unassembled WGS sequence"/>
</dbReference>
<accession>A0ABR8P3G9</accession>
<feature type="domain" description="Flavodoxin-like fold" evidence="3">
    <location>
        <begin position="1"/>
        <end position="154"/>
    </location>
</feature>
<dbReference type="RefSeq" id="WP_191667391.1">
    <property type="nucleotide sequence ID" value="NZ_QORN01000001.1"/>
</dbReference>
<evidence type="ECO:0000313" key="4">
    <source>
        <dbReference type="EMBL" id="MBD5805542.1"/>
    </source>
</evidence>
<evidence type="ECO:0000259" key="3">
    <source>
        <dbReference type="Pfam" id="PF02525"/>
    </source>
</evidence>
<dbReference type="EMBL" id="QORN01000001">
    <property type="protein sequence ID" value="MBD5805542.1"/>
    <property type="molecule type" value="Genomic_DNA"/>
</dbReference>
<evidence type="ECO:0000313" key="5">
    <source>
        <dbReference type="Proteomes" id="UP000704341"/>
    </source>
</evidence>
<dbReference type="Pfam" id="PF02525">
    <property type="entry name" value="Flavodoxin_2"/>
    <property type="match status" value="1"/>
</dbReference>
<dbReference type="InterPro" id="IPR029039">
    <property type="entry name" value="Flavoprotein-like_sf"/>
</dbReference>
<proteinExistence type="predicted"/>